<protein>
    <submittedName>
        <fullName evidence="2">DUF6474 family protein</fullName>
    </submittedName>
</protein>
<comment type="caution">
    <text evidence="2">The sequence shown here is derived from an EMBL/GenBank/DDBJ whole genome shotgun (WGS) entry which is preliminary data.</text>
</comment>
<evidence type="ECO:0000313" key="2">
    <source>
        <dbReference type="EMBL" id="MCZ9294764.1"/>
    </source>
</evidence>
<dbReference type="RefSeq" id="WP_269966181.1">
    <property type="nucleotide sequence ID" value="NZ_JAKMUS010000019.1"/>
</dbReference>
<keyword evidence="1" id="KW-0175">Coiled coil</keyword>
<proteinExistence type="predicted"/>
<feature type="coiled-coil region" evidence="1">
    <location>
        <begin position="4"/>
        <end position="41"/>
    </location>
</feature>
<dbReference type="Pfam" id="PF20079">
    <property type="entry name" value="DUF6474"/>
    <property type="match status" value="1"/>
</dbReference>
<sequence length="212" mass="23838">MGLFESIRKARAKTKAEIKAAEAKARQLAKEEAKADKQTAKLLDRAEKRLIKEEKQGLKRKQKHAEKMAKTELKKIEESGLTKKKAKQLVGASRILIPVLVPLVYRAVTAWQENQTNERARAAGLPTTDAARYSNQGTELKGRLQTIRNKVRNADALNDKFRRDAAVRIDELVAAVENSERMEGSQRRVAQDSIDQEINKLTAEIQEKLAGK</sequence>
<evidence type="ECO:0000256" key="1">
    <source>
        <dbReference type="SAM" id="Coils"/>
    </source>
</evidence>
<accession>A0A9X3LVW3</accession>
<name>A0A9X3LVW3_9CORY</name>
<evidence type="ECO:0000313" key="3">
    <source>
        <dbReference type="Proteomes" id="UP001146468"/>
    </source>
</evidence>
<dbReference type="InterPro" id="IPR045522">
    <property type="entry name" value="DUF6474"/>
</dbReference>
<dbReference type="Proteomes" id="UP001146468">
    <property type="component" value="Unassembled WGS sequence"/>
</dbReference>
<dbReference type="AlphaFoldDB" id="A0A9X3LVW3"/>
<gene>
    <name evidence="2" type="ORF">L8U60_09730</name>
</gene>
<organism evidence="2 3">
    <name type="scientific">Corynebacterium meitnerae</name>
    <dbReference type="NCBI Taxonomy" id="2913498"/>
    <lineage>
        <taxon>Bacteria</taxon>
        <taxon>Bacillati</taxon>
        <taxon>Actinomycetota</taxon>
        <taxon>Actinomycetes</taxon>
        <taxon>Mycobacteriales</taxon>
        <taxon>Corynebacteriaceae</taxon>
        <taxon>Corynebacterium</taxon>
    </lineage>
</organism>
<reference evidence="2" key="1">
    <citation type="submission" date="2022-02" db="EMBL/GenBank/DDBJ databases">
        <title>Corynebacterium sp. from urogenital microbiome.</title>
        <authorList>
            <person name="Cappelli E.A."/>
            <person name="Ribeiro T.G."/>
            <person name="Peixe L."/>
        </authorList>
    </citation>
    <scope>NUCLEOTIDE SEQUENCE</scope>
    <source>
        <strain evidence="2">C8Ua_172</strain>
    </source>
</reference>
<keyword evidence="3" id="KW-1185">Reference proteome</keyword>
<dbReference type="EMBL" id="JAKMUS010000019">
    <property type="protein sequence ID" value="MCZ9294764.1"/>
    <property type="molecule type" value="Genomic_DNA"/>
</dbReference>